<dbReference type="EMBL" id="UINC01135417">
    <property type="protein sequence ID" value="SVD19548.1"/>
    <property type="molecule type" value="Genomic_DNA"/>
</dbReference>
<proteinExistence type="predicted"/>
<keyword evidence="1" id="KW-0812">Transmembrane</keyword>
<feature type="transmembrane region" description="Helical" evidence="1">
    <location>
        <begin position="12"/>
        <end position="32"/>
    </location>
</feature>
<gene>
    <name evidence="2" type="ORF">METZ01_LOCUS372402</name>
</gene>
<organism evidence="2">
    <name type="scientific">marine metagenome</name>
    <dbReference type="NCBI Taxonomy" id="408172"/>
    <lineage>
        <taxon>unclassified sequences</taxon>
        <taxon>metagenomes</taxon>
        <taxon>ecological metagenomes</taxon>
    </lineage>
</organism>
<sequence length="35" mass="4088">MANECGRMHTIIITDPYYVMYTAIMCITYWLGKAI</sequence>
<reference evidence="2" key="1">
    <citation type="submission" date="2018-05" db="EMBL/GenBank/DDBJ databases">
        <authorList>
            <person name="Lanie J.A."/>
            <person name="Ng W.-L."/>
            <person name="Kazmierczak K.M."/>
            <person name="Andrzejewski T.M."/>
            <person name="Davidsen T.M."/>
            <person name="Wayne K.J."/>
            <person name="Tettelin H."/>
            <person name="Glass J.I."/>
            <person name="Rusch D."/>
            <person name="Podicherti R."/>
            <person name="Tsui H.-C.T."/>
            <person name="Winkler M.E."/>
        </authorList>
    </citation>
    <scope>NUCLEOTIDE SEQUENCE</scope>
</reference>
<dbReference type="AlphaFoldDB" id="A0A382TDX1"/>
<keyword evidence="1" id="KW-0472">Membrane</keyword>
<name>A0A382TDX1_9ZZZZ</name>
<protein>
    <submittedName>
        <fullName evidence="2">Uncharacterized protein</fullName>
    </submittedName>
</protein>
<feature type="non-terminal residue" evidence="2">
    <location>
        <position position="35"/>
    </location>
</feature>
<evidence type="ECO:0000256" key="1">
    <source>
        <dbReference type="SAM" id="Phobius"/>
    </source>
</evidence>
<evidence type="ECO:0000313" key="2">
    <source>
        <dbReference type="EMBL" id="SVD19548.1"/>
    </source>
</evidence>
<keyword evidence="1" id="KW-1133">Transmembrane helix</keyword>
<accession>A0A382TDX1</accession>